<gene>
    <name evidence="8" type="ORF">PNOK_0853600</name>
</gene>
<comment type="caution">
    <text evidence="8">The sequence shown here is derived from an EMBL/GenBank/DDBJ whole genome shotgun (WGS) entry which is preliminary data.</text>
</comment>
<dbReference type="InterPro" id="IPR001139">
    <property type="entry name" value="Glyco_hydro_30"/>
</dbReference>
<keyword evidence="3 4" id="KW-0378">Hydrolase</keyword>
<dbReference type="STRING" id="2282107.A0A286U7Y6"/>
<dbReference type="InterPro" id="IPR033453">
    <property type="entry name" value="Glyco_hydro_30_TIM-barrel"/>
</dbReference>
<name>A0A286U7Y6_9AGAM</name>
<dbReference type="EMBL" id="NBII01000009">
    <property type="protein sequence ID" value="PAV15678.1"/>
    <property type="molecule type" value="Genomic_DNA"/>
</dbReference>
<evidence type="ECO:0000313" key="9">
    <source>
        <dbReference type="Proteomes" id="UP000217199"/>
    </source>
</evidence>
<evidence type="ECO:0000256" key="1">
    <source>
        <dbReference type="ARBA" id="ARBA00005382"/>
    </source>
</evidence>
<accession>A0A286U7Y6</accession>
<keyword evidence="2 6" id="KW-0732">Signal</keyword>
<dbReference type="GO" id="GO:0016020">
    <property type="term" value="C:membrane"/>
    <property type="evidence" value="ECO:0007669"/>
    <property type="project" value="GOC"/>
</dbReference>
<feature type="region of interest" description="Disordered" evidence="5">
    <location>
        <begin position="532"/>
        <end position="553"/>
    </location>
</feature>
<dbReference type="PANTHER" id="PTHR11069:SF23">
    <property type="entry name" value="LYSOSOMAL ACID GLUCOSYLCERAMIDASE"/>
    <property type="match status" value="1"/>
</dbReference>
<feature type="signal peptide" evidence="6">
    <location>
        <begin position="1"/>
        <end position="17"/>
    </location>
</feature>
<dbReference type="SUPFAM" id="SSF51445">
    <property type="entry name" value="(Trans)glycosidases"/>
    <property type="match status" value="1"/>
</dbReference>
<feature type="domain" description="Glycosyl hydrolase family 30 TIM-barrel" evidence="7">
    <location>
        <begin position="69"/>
        <end position="330"/>
    </location>
</feature>
<dbReference type="PANTHER" id="PTHR11069">
    <property type="entry name" value="GLUCOSYLCERAMIDASE"/>
    <property type="match status" value="1"/>
</dbReference>
<evidence type="ECO:0000256" key="2">
    <source>
        <dbReference type="ARBA" id="ARBA00022729"/>
    </source>
</evidence>
<dbReference type="InterPro" id="IPR013780">
    <property type="entry name" value="Glyco_hydro_b"/>
</dbReference>
<sequence length="601" mass="65036">MRLPLFFSLCIAKTVFSQQIYDIYSTTWNRSTLFTYKNLSPNPINFVTPGAIGSADIVVDDTATFQSVWGFGASLTDSSAQLLSNLKSQNPTNYWNLLGYLFSPTDGAGGAGLSYLRVPLGASDFSAKLYSFDDTSGDTSFDGFSINAAPSYVFSTIQDIKSINNILKIHVVPWSPPGWMKSSGSMNGGSLSSTYVSIYANYLLKCVQGFANKNASPYALSIQNEPLNSNPTYPTALVSVTQEAQIGTALRTLLDNNGFSGVRIIGYEHNWDAASSYPVQLMQQAPDAFAGVAFHCYAGSVSQQDTFHTQFPKKEIYFTECSGVIGSDWWSDIKWYMDNLFIGSITHNSHSGLMWNLALDGSGLPILPTTNSCGGGCRGVVQINSDGTYSVNQEFYSMAQASKAILPKDVGGPWGKRIGVSVGGSMSWGLVVGAYVTGRVNPSDWNRYSLVVLNWADNTNGNWNPQDITTTIEFRGMQATYTFPVGVTTLWWYAPATTSLQSDAKEESGQEGVVADAANVIADVTKEAVSGNGVTHDEASGNGESRGQYSGNGGYMRKSLRTLRVSLGLMGILQDMRGRGVKLLFRLIGGWGVDLLRMEAI</sequence>
<dbReference type="InterPro" id="IPR017853">
    <property type="entry name" value="GH"/>
</dbReference>
<evidence type="ECO:0000256" key="6">
    <source>
        <dbReference type="SAM" id="SignalP"/>
    </source>
</evidence>
<keyword evidence="4" id="KW-0326">Glycosidase</keyword>
<proteinExistence type="inferred from homology"/>
<dbReference type="Proteomes" id="UP000217199">
    <property type="component" value="Unassembled WGS sequence"/>
</dbReference>
<evidence type="ECO:0000313" key="8">
    <source>
        <dbReference type="EMBL" id="PAV15678.1"/>
    </source>
</evidence>
<dbReference type="Gene3D" id="2.60.40.1180">
    <property type="entry name" value="Golgi alpha-mannosidase II"/>
    <property type="match status" value="1"/>
</dbReference>
<evidence type="ECO:0000259" key="7">
    <source>
        <dbReference type="Pfam" id="PF02055"/>
    </source>
</evidence>
<dbReference type="GO" id="GO:0006680">
    <property type="term" value="P:glucosylceramide catabolic process"/>
    <property type="evidence" value="ECO:0007669"/>
    <property type="project" value="TreeGrafter"/>
</dbReference>
<protein>
    <submittedName>
        <fullName evidence="8">Glycoside hydrolase</fullName>
    </submittedName>
</protein>
<evidence type="ECO:0000256" key="4">
    <source>
        <dbReference type="RuleBase" id="RU361188"/>
    </source>
</evidence>
<keyword evidence="9" id="KW-1185">Reference proteome</keyword>
<organism evidence="8 9">
    <name type="scientific">Pyrrhoderma noxium</name>
    <dbReference type="NCBI Taxonomy" id="2282107"/>
    <lineage>
        <taxon>Eukaryota</taxon>
        <taxon>Fungi</taxon>
        <taxon>Dikarya</taxon>
        <taxon>Basidiomycota</taxon>
        <taxon>Agaricomycotina</taxon>
        <taxon>Agaricomycetes</taxon>
        <taxon>Hymenochaetales</taxon>
        <taxon>Hymenochaetaceae</taxon>
        <taxon>Pyrrhoderma</taxon>
    </lineage>
</organism>
<dbReference type="AlphaFoldDB" id="A0A286U7Y6"/>
<evidence type="ECO:0000256" key="3">
    <source>
        <dbReference type="ARBA" id="ARBA00022801"/>
    </source>
</evidence>
<dbReference type="Gene3D" id="3.20.20.80">
    <property type="entry name" value="Glycosidases"/>
    <property type="match status" value="1"/>
</dbReference>
<evidence type="ECO:0000256" key="5">
    <source>
        <dbReference type="SAM" id="MobiDB-lite"/>
    </source>
</evidence>
<dbReference type="GO" id="GO:0004348">
    <property type="term" value="F:glucosylceramidase activity"/>
    <property type="evidence" value="ECO:0007669"/>
    <property type="project" value="InterPro"/>
</dbReference>
<dbReference type="InParanoid" id="A0A286U7Y6"/>
<reference evidence="8 9" key="1">
    <citation type="journal article" date="2017" name="Mol. Ecol.">
        <title>Comparative and population genomic landscape of Phellinus noxius: A hypervariable fungus causing root rot in trees.</title>
        <authorList>
            <person name="Chung C.L."/>
            <person name="Lee T.J."/>
            <person name="Akiba M."/>
            <person name="Lee H.H."/>
            <person name="Kuo T.H."/>
            <person name="Liu D."/>
            <person name="Ke H.M."/>
            <person name="Yokoi T."/>
            <person name="Roa M.B."/>
            <person name="Lu M.J."/>
            <person name="Chang Y.Y."/>
            <person name="Ann P.J."/>
            <person name="Tsai J.N."/>
            <person name="Chen C.Y."/>
            <person name="Tzean S.S."/>
            <person name="Ota Y."/>
            <person name="Hattori T."/>
            <person name="Sahashi N."/>
            <person name="Liou R.F."/>
            <person name="Kikuchi T."/>
            <person name="Tsai I.J."/>
        </authorList>
    </citation>
    <scope>NUCLEOTIDE SEQUENCE [LARGE SCALE GENOMIC DNA]</scope>
    <source>
        <strain evidence="8 9">FFPRI411160</strain>
    </source>
</reference>
<dbReference type="Pfam" id="PF02055">
    <property type="entry name" value="Glyco_hydro_30"/>
    <property type="match status" value="1"/>
</dbReference>
<comment type="similarity">
    <text evidence="1 4">Belongs to the glycosyl hydrolase 30 family.</text>
</comment>
<dbReference type="OrthoDB" id="2160638at2759"/>
<feature type="chain" id="PRO_5013763269" evidence="6">
    <location>
        <begin position="18"/>
        <end position="601"/>
    </location>
</feature>